<evidence type="ECO:0000313" key="2">
    <source>
        <dbReference type="Proteomes" id="UP000284242"/>
    </source>
</evidence>
<dbReference type="EMBL" id="QRVV01000143">
    <property type="protein sequence ID" value="RGS67468.1"/>
    <property type="molecule type" value="Genomic_DNA"/>
</dbReference>
<name>A0A412KFS1_9FIRM</name>
<dbReference type="Gene3D" id="3.40.50.300">
    <property type="entry name" value="P-loop containing nucleotide triphosphate hydrolases"/>
    <property type="match status" value="1"/>
</dbReference>
<protein>
    <recommendedName>
        <fullName evidence="3">ABC transporter ATP-binding protein</fullName>
    </recommendedName>
</protein>
<dbReference type="InterPro" id="IPR039421">
    <property type="entry name" value="Type_1_exporter"/>
</dbReference>
<dbReference type="InterPro" id="IPR027417">
    <property type="entry name" value="P-loop_NTPase"/>
</dbReference>
<comment type="caution">
    <text evidence="1">The sequence shown here is derived from an EMBL/GenBank/DDBJ whole genome shotgun (WGS) entry which is preliminary data.</text>
</comment>
<proteinExistence type="predicted"/>
<sequence length="63" mass="7488">MFDKLFCGKTCIYISHRLACTKLIDRIVVFENAKLIEDGTHQELLNLHGKYFELFNMQAQFYQ</sequence>
<dbReference type="Proteomes" id="UP000284242">
    <property type="component" value="Unassembled WGS sequence"/>
</dbReference>
<dbReference type="PANTHER" id="PTHR43394">
    <property type="entry name" value="ATP-DEPENDENT PERMEASE MDL1, MITOCHONDRIAL"/>
    <property type="match status" value="1"/>
</dbReference>
<organism evidence="1 2">
    <name type="scientific">Blautia obeum</name>
    <dbReference type="NCBI Taxonomy" id="40520"/>
    <lineage>
        <taxon>Bacteria</taxon>
        <taxon>Bacillati</taxon>
        <taxon>Bacillota</taxon>
        <taxon>Clostridia</taxon>
        <taxon>Lachnospirales</taxon>
        <taxon>Lachnospiraceae</taxon>
        <taxon>Blautia</taxon>
    </lineage>
</organism>
<dbReference type="AlphaFoldDB" id="A0A412KFS1"/>
<reference evidence="1 2" key="1">
    <citation type="submission" date="2018-08" db="EMBL/GenBank/DDBJ databases">
        <title>A genome reference for cultivated species of the human gut microbiota.</title>
        <authorList>
            <person name="Zou Y."/>
            <person name="Xue W."/>
            <person name="Luo G."/>
        </authorList>
    </citation>
    <scope>NUCLEOTIDE SEQUENCE [LARGE SCALE GENOMIC DNA]</scope>
    <source>
        <strain evidence="1 2">AF21-24</strain>
    </source>
</reference>
<dbReference type="SUPFAM" id="SSF52540">
    <property type="entry name" value="P-loop containing nucleoside triphosphate hydrolases"/>
    <property type="match status" value="1"/>
</dbReference>
<gene>
    <name evidence="1" type="ORF">DWX77_16610</name>
</gene>
<accession>A0A412KFS1</accession>
<dbReference type="GO" id="GO:0015421">
    <property type="term" value="F:ABC-type oligopeptide transporter activity"/>
    <property type="evidence" value="ECO:0007669"/>
    <property type="project" value="TreeGrafter"/>
</dbReference>
<evidence type="ECO:0000313" key="1">
    <source>
        <dbReference type="EMBL" id="RGS67468.1"/>
    </source>
</evidence>
<evidence type="ECO:0008006" key="3">
    <source>
        <dbReference type="Google" id="ProtNLM"/>
    </source>
</evidence>
<dbReference type="PANTHER" id="PTHR43394:SF1">
    <property type="entry name" value="ATP-BINDING CASSETTE SUB-FAMILY B MEMBER 10, MITOCHONDRIAL"/>
    <property type="match status" value="1"/>
</dbReference>